<sequence>MEEDGNDRVQALEYRQKSAKKNVSSKEILEEDSKNVECGESVEESKLEDNHRLVFD</sequence>
<dbReference type="Proteomes" id="UP000789396">
    <property type="component" value="Unassembled WGS sequence"/>
</dbReference>
<reference evidence="2" key="1">
    <citation type="submission" date="2021-06" db="EMBL/GenBank/DDBJ databases">
        <authorList>
            <person name="Kallberg Y."/>
            <person name="Tangrot J."/>
            <person name="Rosling A."/>
        </authorList>
    </citation>
    <scope>NUCLEOTIDE SEQUENCE</scope>
    <source>
        <strain evidence="2">IN212</strain>
    </source>
</reference>
<organism evidence="2 3">
    <name type="scientific">Racocetra fulgida</name>
    <dbReference type="NCBI Taxonomy" id="60492"/>
    <lineage>
        <taxon>Eukaryota</taxon>
        <taxon>Fungi</taxon>
        <taxon>Fungi incertae sedis</taxon>
        <taxon>Mucoromycota</taxon>
        <taxon>Glomeromycotina</taxon>
        <taxon>Glomeromycetes</taxon>
        <taxon>Diversisporales</taxon>
        <taxon>Gigasporaceae</taxon>
        <taxon>Racocetra</taxon>
    </lineage>
</organism>
<dbReference type="OrthoDB" id="2493030at2759"/>
<feature type="compositionally biased region" description="Basic and acidic residues" evidence="1">
    <location>
        <begin position="27"/>
        <end position="56"/>
    </location>
</feature>
<keyword evidence="3" id="KW-1185">Reference proteome</keyword>
<evidence type="ECO:0000313" key="2">
    <source>
        <dbReference type="EMBL" id="CAG8557816.1"/>
    </source>
</evidence>
<accession>A0A9N9BB87</accession>
<evidence type="ECO:0000313" key="3">
    <source>
        <dbReference type="Proteomes" id="UP000789396"/>
    </source>
</evidence>
<name>A0A9N9BB87_9GLOM</name>
<comment type="caution">
    <text evidence="2">The sequence shown here is derived from an EMBL/GenBank/DDBJ whole genome shotgun (WGS) entry which is preliminary data.</text>
</comment>
<dbReference type="AlphaFoldDB" id="A0A9N9BB87"/>
<feature type="region of interest" description="Disordered" evidence="1">
    <location>
        <begin position="1"/>
        <end position="56"/>
    </location>
</feature>
<proteinExistence type="predicted"/>
<dbReference type="EMBL" id="CAJVPZ010005175">
    <property type="protein sequence ID" value="CAG8557816.1"/>
    <property type="molecule type" value="Genomic_DNA"/>
</dbReference>
<gene>
    <name evidence="2" type="ORF">RFULGI_LOCUS4931</name>
</gene>
<protein>
    <submittedName>
        <fullName evidence="2">11627_t:CDS:1</fullName>
    </submittedName>
</protein>
<evidence type="ECO:0000256" key="1">
    <source>
        <dbReference type="SAM" id="MobiDB-lite"/>
    </source>
</evidence>